<evidence type="ECO:0000313" key="4">
    <source>
        <dbReference type="Proteomes" id="UP000659388"/>
    </source>
</evidence>
<sequence length="142" mass="16393">MIKKILLLLLSIAPFLCQSQDILGKWKTIDSDSGEAQSIVELYKRDGKVYGKIVKLFRKEGQDPDPICDDCPKDDPRYGKKIIGMEIIKDLEKDGSEYVDGTVLKPDEGRIYKCKIWLDNGKLNIRGYWGFLYKTQEWTRAE</sequence>
<feature type="chain" id="PRO_5037635126" evidence="1">
    <location>
        <begin position="20"/>
        <end position="142"/>
    </location>
</feature>
<dbReference type="Gene3D" id="2.40.128.520">
    <property type="match status" value="1"/>
</dbReference>
<feature type="domain" description="DUF2147" evidence="2">
    <location>
        <begin position="24"/>
        <end position="140"/>
    </location>
</feature>
<feature type="signal peptide" evidence="1">
    <location>
        <begin position="1"/>
        <end position="19"/>
    </location>
</feature>
<gene>
    <name evidence="3" type="ORF">JL102_20160</name>
</gene>
<evidence type="ECO:0000313" key="3">
    <source>
        <dbReference type="EMBL" id="MBL3658478.1"/>
    </source>
</evidence>
<dbReference type="RefSeq" id="WP_202246273.1">
    <property type="nucleotide sequence ID" value="NZ_JAESIY010000013.1"/>
</dbReference>
<dbReference type="PANTHER" id="PTHR36919">
    <property type="entry name" value="BLR1215 PROTEIN"/>
    <property type="match status" value="1"/>
</dbReference>
<dbReference type="Pfam" id="PF09917">
    <property type="entry name" value="DUF2147"/>
    <property type="match status" value="1"/>
</dbReference>
<keyword evidence="1" id="KW-0732">Signal</keyword>
<dbReference type="EMBL" id="JAESIY010000013">
    <property type="protein sequence ID" value="MBL3658478.1"/>
    <property type="molecule type" value="Genomic_DNA"/>
</dbReference>
<keyword evidence="4" id="KW-1185">Reference proteome</keyword>
<evidence type="ECO:0000259" key="2">
    <source>
        <dbReference type="Pfam" id="PF09917"/>
    </source>
</evidence>
<dbReference type="Proteomes" id="UP000659388">
    <property type="component" value="Unassembled WGS sequence"/>
</dbReference>
<dbReference type="PANTHER" id="PTHR36919:SF3">
    <property type="entry name" value="BLL5882 PROTEIN"/>
    <property type="match status" value="1"/>
</dbReference>
<proteinExistence type="predicted"/>
<organism evidence="3 4">
    <name type="scientific">Fulvivirga sediminis</name>
    <dbReference type="NCBI Taxonomy" id="2803949"/>
    <lineage>
        <taxon>Bacteria</taxon>
        <taxon>Pseudomonadati</taxon>
        <taxon>Bacteroidota</taxon>
        <taxon>Cytophagia</taxon>
        <taxon>Cytophagales</taxon>
        <taxon>Fulvivirgaceae</taxon>
        <taxon>Fulvivirga</taxon>
    </lineage>
</organism>
<name>A0A937K0L6_9BACT</name>
<dbReference type="InterPro" id="IPR019223">
    <property type="entry name" value="DUF2147"/>
</dbReference>
<dbReference type="AlphaFoldDB" id="A0A937K0L6"/>
<evidence type="ECO:0000256" key="1">
    <source>
        <dbReference type="SAM" id="SignalP"/>
    </source>
</evidence>
<accession>A0A937K0L6</accession>
<reference evidence="3" key="1">
    <citation type="submission" date="2021-01" db="EMBL/GenBank/DDBJ databases">
        <title>Fulvivirga kasyanovii gen. nov., sp nov., a novel member of the phylum Bacteroidetes isolated from seawater in a mussel farm.</title>
        <authorList>
            <person name="Zhao L.-H."/>
            <person name="Wang Z.-J."/>
        </authorList>
    </citation>
    <scope>NUCLEOTIDE SEQUENCE</scope>
    <source>
        <strain evidence="3">2943</strain>
    </source>
</reference>
<protein>
    <submittedName>
        <fullName evidence="3">DUF2147 domain-containing protein</fullName>
    </submittedName>
</protein>
<comment type="caution">
    <text evidence="3">The sequence shown here is derived from an EMBL/GenBank/DDBJ whole genome shotgun (WGS) entry which is preliminary data.</text>
</comment>